<evidence type="ECO:0000256" key="2">
    <source>
        <dbReference type="ARBA" id="ARBA00022450"/>
    </source>
</evidence>
<proteinExistence type="inferred from homology"/>
<name>A0A545SLH4_9GAMM</name>
<dbReference type="SMART" id="SM00823">
    <property type="entry name" value="PKS_PP"/>
    <property type="match status" value="1"/>
</dbReference>
<dbReference type="Pfam" id="PF00550">
    <property type="entry name" value="PP-binding"/>
    <property type="match status" value="1"/>
</dbReference>
<dbReference type="GO" id="GO:0031177">
    <property type="term" value="F:phosphopantetheine binding"/>
    <property type="evidence" value="ECO:0007669"/>
    <property type="project" value="InterPro"/>
</dbReference>
<dbReference type="InterPro" id="IPR036736">
    <property type="entry name" value="ACP-like_sf"/>
</dbReference>
<dbReference type="Pfam" id="PF14765">
    <property type="entry name" value="PS-DH"/>
    <property type="match status" value="1"/>
</dbReference>
<dbReference type="Gene3D" id="3.30.70.3290">
    <property type="match status" value="1"/>
</dbReference>
<dbReference type="PANTHER" id="PTHR43775">
    <property type="entry name" value="FATTY ACID SYNTHASE"/>
    <property type="match status" value="1"/>
</dbReference>
<reference evidence="7 8" key="1">
    <citation type="submission" date="2019-06" db="EMBL/GenBank/DDBJ databases">
        <title>Whole genome sequence for Cellvibrionaceae sp. R142.</title>
        <authorList>
            <person name="Wang G."/>
        </authorList>
    </citation>
    <scope>NUCLEOTIDE SEQUENCE [LARGE SCALE GENOMIC DNA]</scope>
    <source>
        <strain evidence="7 8">R142</strain>
    </source>
</reference>
<feature type="active site" description="Proton acceptor; for dehydratase activity" evidence="4">
    <location>
        <position position="139"/>
    </location>
</feature>
<feature type="active site" description="Proton donor; for dehydratase activity" evidence="4">
    <location>
        <position position="307"/>
    </location>
</feature>
<protein>
    <submittedName>
        <fullName evidence="7">SDR family NAD(P)-dependent oxidoreductase</fullName>
    </submittedName>
</protein>
<comment type="similarity">
    <text evidence="1">Belongs to the short-chain dehydrogenases/reductases (SDR) family.</text>
</comment>
<keyword evidence="3" id="KW-0597">Phosphoprotein</keyword>
<dbReference type="Gene3D" id="3.40.366.10">
    <property type="entry name" value="Malonyl-Coenzyme A Acyl Carrier Protein, domain 2"/>
    <property type="match status" value="1"/>
</dbReference>
<dbReference type="SUPFAM" id="SSF47336">
    <property type="entry name" value="ACP-like"/>
    <property type="match status" value="1"/>
</dbReference>
<dbReference type="GO" id="GO:0004312">
    <property type="term" value="F:fatty acid synthase activity"/>
    <property type="evidence" value="ECO:0007669"/>
    <property type="project" value="TreeGrafter"/>
</dbReference>
<evidence type="ECO:0000259" key="5">
    <source>
        <dbReference type="PROSITE" id="PS50075"/>
    </source>
</evidence>
<dbReference type="InterPro" id="IPR020806">
    <property type="entry name" value="PKS_PP-bd"/>
</dbReference>
<dbReference type="SUPFAM" id="SSF51735">
    <property type="entry name" value="NAD(P)-binding Rossmann-fold domains"/>
    <property type="match status" value="1"/>
</dbReference>
<dbReference type="EMBL" id="VHSG01000052">
    <property type="protein sequence ID" value="TQV65811.1"/>
    <property type="molecule type" value="Genomic_DNA"/>
</dbReference>
<dbReference type="SMART" id="SM00822">
    <property type="entry name" value="PKS_KR"/>
    <property type="match status" value="1"/>
</dbReference>
<dbReference type="Gene3D" id="1.10.1200.10">
    <property type="entry name" value="ACP-like"/>
    <property type="match status" value="1"/>
</dbReference>
<dbReference type="InterPro" id="IPR009081">
    <property type="entry name" value="PP-bd_ACP"/>
</dbReference>
<dbReference type="AlphaFoldDB" id="A0A545SLH4"/>
<dbReference type="Proteomes" id="UP000319732">
    <property type="component" value="Unassembled WGS sequence"/>
</dbReference>
<dbReference type="InterPro" id="IPR036291">
    <property type="entry name" value="NAD(P)-bd_dom_sf"/>
</dbReference>
<evidence type="ECO:0000259" key="6">
    <source>
        <dbReference type="PROSITE" id="PS52019"/>
    </source>
</evidence>
<dbReference type="InterPro" id="IPR013968">
    <property type="entry name" value="PKS_KR"/>
</dbReference>
<dbReference type="InterPro" id="IPR042104">
    <property type="entry name" value="PKS_dehydratase_sf"/>
</dbReference>
<evidence type="ECO:0000256" key="1">
    <source>
        <dbReference type="ARBA" id="ARBA00006484"/>
    </source>
</evidence>
<gene>
    <name evidence="7" type="ORF">FKG94_28110</name>
</gene>
<feature type="region of interest" description="N-terminal hotdog fold" evidence="4">
    <location>
        <begin position="101"/>
        <end position="232"/>
    </location>
</feature>
<dbReference type="InterPro" id="IPR050091">
    <property type="entry name" value="PKS_NRPS_Biosynth_Enz"/>
</dbReference>
<dbReference type="InterPro" id="IPR049551">
    <property type="entry name" value="PKS_DH_C"/>
</dbReference>
<dbReference type="PANTHER" id="PTHR43775:SF37">
    <property type="entry name" value="SI:DKEY-61P9.11"/>
    <property type="match status" value="1"/>
</dbReference>
<feature type="region of interest" description="C-terminal hotdog fold" evidence="4">
    <location>
        <begin position="248"/>
        <end position="401"/>
    </location>
</feature>
<feature type="domain" description="PKS/mFAS DH" evidence="6">
    <location>
        <begin position="101"/>
        <end position="401"/>
    </location>
</feature>
<accession>A0A545SLH4</accession>
<sequence length="1064" mass="116506">MDFAAGMAALSAAGADVYLELGPSHTLVGMGRACGVEARAWLPSLVRGSDAGASLSEAVAGYYAAGGQPDWAAHYAGRGCRRISVPTYPFQGKDYWFEMRHPDVNASRSPAAGFLTIAPAMKIQEFRVADLVRYGLTNHKVYDLPVCPGAFLLSQSLCFYRLTHDIATGDNLLVAENTLFKRPLLLDDLDLVVQFQLQQQHGFATLKAFAQTGQNEWDEFFRIDKLYHKVNDGKKSPDVSSPFNGAGVTDYGEREVYEILGRAGLNVDGDYLSLASLSTSAAGFRATVNSASPIVVGDPGALHLLIDGILQSAVFCQVLARHKSDDSLSALYVPFAVERCEIHPQLFNRELAPAVECRGRASDPHSKGYQETDMRLTSAGGDDLLSLQGVSISRVSDNTLMKSDIVHGMSDAFSIEWRKLSFPNNLNVGPGKIDGLCLLFANTGEKSELLKSLNSVFSDVLVIYYSEQFLCSDGEVHLDIYRGEHWDTLVGQLKDRVSSLRCVVNTWCLPDGVMGKGADSFAAGDFLMRGPKCLFHFIRGLSRLSDSAGWYVSLVFVTKQGVTYDKGLLTDNPQPGFVSGLVNGLNQEYTWFRAAQVDLPESCCNADLGRAEPVFVKTLYYLLQHHAQSTSGYLHSALAIRDSCVFEPDLFAENIHSPPVDRFLPNELFIVTGGTGDLGVVTAQWLLGRGAKKVALLQRTETDANKQKVISKLEEKGCEIITVACDIRSRDEVENAVSGLVEKHGSISGVVHAAGILTDGLIANAKWDDFEQPFTAKCRGAINLIHALKGVNLRFFISYSSISSLVGTPGQANYAMANGFLNMLACTQGYDSLHLKSINWGPWENKGMARKEGVLENFRDRFGVLPVDVDYAFNVLNHVAGSESGSVFIAARFDERFKADKNLVPRMFEGVFNKYEDNVVATGVSEPNSGPSIDNERQLSQAIKRIVTEVMKLDSTFPLSESQTLQELGMDSVMALELQRKIAASLDIRLPASLFFDYPTISEASRFIFKRYFLKENDGKTGTTVSEAESATENWDEDSLQHLSDADLSRILAEELADIQSLGN</sequence>
<organism evidence="7 8">
    <name type="scientific">Exilibacterium tricleocarpae</name>
    <dbReference type="NCBI Taxonomy" id="2591008"/>
    <lineage>
        <taxon>Bacteria</taxon>
        <taxon>Pseudomonadati</taxon>
        <taxon>Pseudomonadota</taxon>
        <taxon>Gammaproteobacteria</taxon>
        <taxon>Cellvibrionales</taxon>
        <taxon>Cellvibrionaceae</taxon>
        <taxon>Exilibacterium</taxon>
    </lineage>
</organism>
<evidence type="ECO:0000313" key="7">
    <source>
        <dbReference type="EMBL" id="TQV65811.1"/>
    </source>
</evidence>
<dbReference type="InterPro" id="IPR057326">
    <property type="entry name" value="KR_dom"/>
</dbReference>
<dbReference type="PROSITE" id="PS52019">
    <property type="entry name" value="PKS_MFAS_DH"/>
    <property type="match status" value="1"/>
</dbReference>
<comment type="caution">
    <text evidence="7">The sequence shown here is derived from an EMBL/GenBank/DDBJ whole genome shotgun (WGS) entry which is preliminary data.</text>
</comment>
<dbReference type="Gene3D" id="3.10.129.110">
    <property type="entry name" value="Polyketide synthase dehydratase"/>
    <property type="match status" value="1"/>
</dbReference>
<evidence type="ECO:0000313" key="8">
    <source>
        <dbReference type="Proteomes" id="UP000319732"/>
    </source>
</evidence>
<dbReference type="OrthoDB" id="9778690at2"/>
<dbReference type="RefSeq" id="WP_142930280.1">
    <property type="nucleotide sequence ID" value="NZ_ML660127.1"/>
</dbReference>
<dbReference type="InterPro" id="IPR001227">
    <property type="entry name" value="Ac_transferase_dom_sf"/>
</dbReference>
<dbReference type="InterPro" id="IPR049900">
    <property type="entry name" value="PKS_mFAS_DH"/>
</dbReference>
<keyword evidence="2" id="KW-0596">Phosphopantetheine</keyword>
<dbReference type="PROSITE" id="PS50075">
    <property type="entry name" value="CARRIER"/>
    <property type="match status" value="1"/>
</dbReference>
<dbReference type="SMART" id="SM01294">
    <property type="entry name" value="PKS_PP_betabranch"/>
    <property type="match status" value="1"/>
</dbReference>
<dbReference type="Gene3D" id="3.40.50.720">
    <property type="entry name" value="NAD(P)-binding Rossmann-like Domain"/>
    <property type="match status" value="1"/>
</dbReference>
<keyword evidence="8" id="KW-1185">Reference proteome</keyword>
<evidence type="ECO:0000256" key="4">
    <source>
        <dbReference type="PROSITE-ProRule" id="PRU01363"/>
    </source>
</evidence>
<dbReference type="GO" id="GO:0006633">
    <property type="term" value="P:fatty acid biosynthetic process"/>
    <property type="evidence" value="ECO:0007669"/>
    <property type="project" value="TreeGrafter"/>
</dbReference>
<dbReference type="Pfam" id="PF08659">
    <property type="entry name" value="KR"/>
    <property type="match status" value="1"/>
</dbReference>
<feature type="domain" description="Carrier" evidence="5">
    <location>
        <begin position="937"/>
        <end position="1012"/>
    </location>
</feature>
<evidence type="ECO:0000256" key="3">
    <source>
        <dbReference type="ARBA" id="ARBA00022553"/>
    </source>
</evidence>